<evidence type="ECO:0000313" key="3">
    <source>
        <dbReference type="Proteomes" id="UP001597420"/>
    </source>
</evidence>
<reference evidence="3" key="1">
    <citation type="journal article" date="2019" name="Int. J. Syst. Evol. Microbiol.">
        <title>The Global Catalogue of Microorganisms (GCM) 10K type strain sequencing project: providing services to taxonomists for standard genome sequencing and annotation.</title>
        <authorList>
            <consortium name="The Broad Institute Genomics Platform"/>
            <consortium name="The Broad Institute Genome Sequencing Center for Infectious Disease"/>
            <person name="Wu L."/>
            <person name="Ma J."/>
        </authorList>
    </citation>
    <scope>NUCLEOTIDE SEQUENCE [LARGE SCALE GENOMIC DNA]</scope>
    <source>
        <strain evidence="3">CCM 7950</strain>
    </source>
</reference>
<dbReference type="Proteomes" id="UP001597420">
    <property type="component" value="Unassembled WGS sequence"/>
</dbReference>
<dbReference type="RefSeq" id="WP_379098876.1">
    <property type="nucleotide sequence ID" value="NZ_JBHUFP010000021.1"/>
</dbReference>
<accession>A0ABW4NWB6</accession>
<dbReference type="EMBL" id="JBHUFP010000021">
    <property type="protein sequence ID" value="MFD1806549.1"/>
    <property type="molecule type" value="Genomic_DNA"/>
</dbReference>
<gene>
    <name evidence="2" type="ORF">ACFSAV_09295</name>
</gene>
<keyword evidence="3" id="KW-1185">Reference proteome</keyword>
<evidence type="ECO:0000313" key="2">
    <source>
        <dbReference type="EMBL" id="MFD1806549.1"/>
    </source>
</evidence>
<feature type="region of interest" description="Disordered" evidence="1">
    <location>
        <begin position="17"/>
        <end position="50"/>
    </location>
</feature>
<sequence length="50" mass="5846">MKLTQITRNEAKVVKQKVIKQQTKSQQMKSVNQKSVMRKGNKVMRLNSEN</sequence>
<organism evidence="2 3">
    <name type="scientific">Pasteurella oralis</name>
    <dbReference type="NCBI Taxonomy" id="1071947"/>
    <lineage>
        <taxon>Bacteria</taxon>
        <taxon>Pseudomonadati</taxon>
        <taxon>Pseudomonadota</taxon>
        <taxon>Gammaproteobacteria</taxon>
        <taxon>Pasteurellales</taxon>
        <taxon>Pasteurellaceae</taxon>
        <taxon>Pasteurella</taxon>
    </lineage>
</organism>
<protein>
    <submittedName>
        <fullName evidence="2">Uncharacterized protein</fullName>
    </submittedName>
</protein>
<comment type="caution">
    <text evidence="2">The sequence shown here is derived from an EMBL/GenBank/DDBJ whole genome shotgun (WGS) entry which is preliminary data.</text>
</comment>
<name>A0ABW4NWB6_9PAST</name>
<proteinExistence type="predicted"/>
<evidence type="ECO:0000256" key="1">
    <source>
        <dbReference type="SAM" id="MobiDB-lite"/>
    </source>
</evidence>